<proteinExistence type="predicted"/>
<dbReference type="EMBL" id="JAVDVI010000024">
    <property type="protein sequence ID" value="MDR6969596.1"/>
    <property type="molecule type" value="Genomic_DNA"/>
</dbReference>
<dbReference type="Proteomes" id="UP001255185">
    <property type="component" value="Unassembled WGS sequence"/>
</dbReference>
<comment type="caution">
    <text evidence="1">The sequence shown here is derived from an EMBL/GenBank/DDBJ whole genome shotgun (WGS) entry which is preliminary data.</text>
</comment>
<keyword evidence="2" id="KW-1185">Reference proteome</keyword>
<name>A0ABU1TUQ5_9FLAO</name>
<dbReference type="RefSeq" id="WP_310028821.1">
    <property type="nucleotide sequence ID" value="NZ_JAVDVI010000024.1"/>
</dbReference>
<evidence type="ECO:0000313" key="2">
    <source>
        <dbReference type="Proteomes" id="UP001255185"/>
    </source>
</evidence>
<organism evidence="1 2">
    <name type="scientific">Flavobacterium arsenatis</name>
    <dbReference type="NCBI Taxonomy" id="1484332"/>
    <lineage>
        <taxon>Bacteria</taxon>
        <taxon>Pseudomonadati</taxon>
        <taxon>Bacteroidota</taxon>
        <taxon>Flavobacteriia</taxon>
        <taxon>Flavobacteriales</taxon>
        <taxon>Flavobacteriaceae</taxon>
        <taxon>Flavobacterium</taxon>
    </lineage>
</organism>
<protein>
    <recommendedName>
        <fullName evidence="3">Lipoprotein</fullName>
    </recommendedName>
</protein>
<dbReference type="PROSITE" id="PS51257">
    <property type="entry name" value="PROKAR_LIPOPROTEIN"/>
    <property type="match status" value="1"/>
</dbReference>
<evidence type="ECO:0000313" key="1">
    <source>
        <dbReference type="EMBL" id="MDR6969596.1"/>
    </source>
</evidence>
<accession>A0ABU1TUQ5</accession>
<sequence length="254" mass="29933">MIKLLLLGFLFFLFSCNDSKNEKQPSQAIKETIQIAPKKVVENAKTYNSSLRPKQALQLKAIYTDTVTFADFMDGGDYPLLFFYTKNDRLSFIYQTDENITFNRGDQLLINWKIDSTWIAGEGETLEFHEWITSAKKIKDGNVTAFRKKYTKPIKYWYSKEETYSDTFKDYLYRFVEYYLANTKNELVLLNLKANENLVYSIEDGKKNGRSYTILGLSTEMEDHSSIIVWLYLDNETRKFYEYDLGNDKLIEFK</sequence>
<evidence type="ECO:0008006" key="3">
    <source>
        <dbReference type="Google" id="ProtNLM"/>
    </source>
</evidence>
<gene>
    <name evidence="1" type="ORF">J2X31_003629</name>
</gene>
<reference evidence="1 2" key="1">
    <citation type="submission" date="2023-07" db="EMBL/GenBank/DDBJ databases">
        <title>Sorghum-associated microbial communities from plants grown in Nebraska, USA.</title>
        <authorList>
            <person name="Schachtman D."/>
        </authorList>
    </citation>
    <scope>NUCLEOTIDE SEQUENCE [LARGE SCALE GENOMIC DNA]</scope>
    <source>
        <strain evidence="1 2">3773</strain>
    </source>
</reference>